<protein>
    <recommendedName>
        <fullName evidence="9">RNA (guanine-9-)-methyltransferase domain-containing protein 1</fullName>
    </recommendedName>
</protein>
<keyword evidence="4" id="KW-0949">S-adenosyl-L-methionine</keyword>
<dbReference type="InterPro" id="IPR025812">
    <property type="entry name" value="Trm10_C_MTase_dom"/>
</dbReference>
<accession>A0A1B6CHN4</accession>
<dbReference type="InterPro" id="IPR028564">
    <property type="entry name" value="MT_TRM10-typ"/>
</dbReference>
<dbReference type="GO" id="GO:0000049">
    <property type="term" value="F:tRNA binding"/>
    <property type="evidence" value="ECO:0007669"/>
    <property type="project" value="TreeGrafter"/>
</dbReference>
<evidence type="ECO:0000256" key="3">
    <source>
        <dbReference type="ARBA" id="ARBA00022679"/>
    </source>
</evidence>
<feature type="domain" description="SAM-dependent MTase TRM10-type" evidence="10">
    <location>
        <begin position="206"/>
        <end position="399"/>
    </location>
</feature>
<keyword evidence="6" id="KW-0809">Transit peptide</keyword>
<evidence type="ECO:0000256" key="4">
    <source>
        <dbReference type="ARBA" id="ARBA00022691"/>
    </source>
</evidence>
<evidence type="ECO:0000256" key="8">
    <source>
        <dbReference type="ARBA" id="ARBA00023128"/>
    </source>
</evidence>
<evidence type="ECO:0000313" key="11">
    <source>
        <dbReference type="EMBL" id="JAS12977.1"/>
    </source>
</evidence>
<evidence type="ECO:0000256" key="7">
    <source>
        <dbReference type="ARBA" id="ARBA00023054"/>
    </source>
</evidence>
<evidence type="ECO:0000259" key="10">
    <source>
        <dbReference type="PROSITE" id="PS51675"/>
    </source>
</evidence>
<dbReference type="GO" id="GO:0005739">
    <property type="term" value="C:mitochondrion"/>
    <property type="evidence" value="ECO:0007669"/>
    <property type="project" value="UniProtKB-SubCell"/>
</dbReference>
<comment type="subcellular location">
    <subcellularLocation>
        <location evidence="1">Mitochondrion</location>
    </subcellularLocation>
</comment>
<dbReference type="GO" id="GO:0070131">
    <property type="term" value="P:positive regulation of mitochondrial translation"/>
    <property type="evidence" value="ECO:0007669"/>
    <property type="project" value="TreeGrafter"/>
</dbReference>
<proteinExistence type="predicted"/>
<dbReference type="InterPro" id="IPR007356">
    <property type="entry name" value="tRNA_m1G_MeTrfase_euk"/>
</dbReference>
<dbReference type="InterPro" id="IPR038459">
    <property type="entry name" value="MT_TRM10-typ_sf"/>
</dbReference>
<keyword evidence="2" id="KW-0489">Methyltransferase</keyword>
<evidence type="ECO:0000256" key="9">
    <source>
        <dbReference type="ARBA" id="ARBA00029803"/>
    </source>
</evidence>
<dbReference type="PANTHER" id="PTHR13563">
    <property type="entry name" value="TRNA (GUANINE-9-) METHYLTRANSFERASE"/>
    <property type="match status" value="1"/>
</dbReference>
<evidence type="ECO:0000256" key="5">
    <source>
        <dbReference type="ARBA" id="ARBA00022694"/>
    </source>
</evidence>
<keyword evidence="8" id="KW-0496">Mitochondrion</keyword>
<dbReference type="AlphaFoldDB" id="A0A1B6CHN4"/>
<dbReference type="EMBL" id="GEDC01024321">
    <property type="protein sequence ID" value="JAS12977.1"/>
    <property type="molecule type" value="Transcribed_RNA"/>
</dbReference>
<keyword evidence="7" id="KW-0175">Coiled coil</keyword>
<keyword evidence="5" id="KW-0819">tRNA processing</keyword>
<dbReference type="GO" id="GO:0097745">
    <property type="term" value="P:mitochondrial tRNA 5'-end processing"/>
    <property type="evidence" value="ECO:0007669"/>
    <property type="project" value="TreeGrafter"/>
</dbReference>
<dbReference type="Gene3D" id="3.40.1280.30">
    <property type="match status" value="1"/>
</dbReference>
<keyword evidence="3" id="KW-0808">Transferase</keyword>
<name>A0A1B6CHN4_9HEMI</name>
<dbReference type="PROSITE" id="PS51675">
    <property type="entry name" value="SAM_MT_TRM10"/>
    <property type="match status" value="1"/>
</dbReference>
<dbReference type="CDD" id="cd18102">
    <property type="entry name" value="Trm10_MRRP1"/>
    <property type="match status" value="1"/>
</dbReference>
<sequence length="427" mass="49628">MCSFWSSRSLMVFNTVCKRNLHSFTLIRNKKHNILCISQDLFRKCLVTNLKTGCFSLHTKTDIGITDDYKSTEIDDNYKSLYKNVDYDAITGGDEVLLKKLKIIMLEVEVLMEEGSRVPSTLSTNAWKELLTLETRSSRNRYLSFLFINEMKRNNDVKKKAIKQAKIREKKAIEKEETESNDHIRYGFGGSTIFQRVYNTTIDNYFNSRLMSAIQFGQNLVVDCSYDGYMSGMESNNCAKQMTIMFAENRMHDEPFNLHFCNADPNSKVIKSFHKCIPTMYEPAYPMNITEKSYLDIFPKENLVYLTPHCRNELTTFNHDDIYIIGAFVDKKTTDPISLAKAKREGIRMACLPLDSYLLWNCGTKNLTINQVLSIMLDIRRSGDWTKALQHVPKRKLVDPRVKIENKNQLKGIYSENFQKKPFRPRN</sequence>
<dbReference type="PANTHER" id="PTHR13563:SF5">
    <property type="entry name" value="TRNA METHYLTRANSFERASE 10 HOMOLOG C"/>
    <property type="match status" value="1"/>
</dbReference>
<evidence type="ECO:0000256" key="1">
    <source>
        <dbReference type="ARBA" id="ARBA00004173"/>
    </source>
</evidence>
<gene>
    <name evidence="11" type="ORF">g.6702</name>
</gene>
<dbReference type="FunFam" id="3.40.1280.30:FF:000003">
    <property type="entry name" value="tRNA methyltransferase 10C, mitochondrial RNase P subunit"/>
    <property type="match status" value="1"/>
</dbReference>
<dbReference type="GO" id="GO:0008168">
    <property type="term" value="F:methyltransferase activity"/>
    <property type="evidence" value="ECO:0007669"/>
    <property type="project" value="UniProtKB-KW"/>
</dbReference>
<evidence type="ECO:0000256" key="6">
    <source>
        <dbReference type="ARBA" id="ARBA00022946"/>
    </source>
</evidence>
<organism evidence="11">
    <name type="scientific">Clastoptera arizonana</name>
    <name type="common">Arizona spittle bug</name>
    <dbReference type="NCBI Taxonomy" id="38151"/>
    <lineage>
        <taxon>Eukaryota</taxon>
        <taxon>Metazoa</taxon>
        <taxon>Ecdysozoa</taxon>
        <taxon>Arthropoda</taxon>
        <taxon>Hexapoda</taxon>
        <taxon>Insecta</taxon>
        <taxon>Pterygota</taxon>
        <taxon>Neoptera</taxon>
        <taxon>Paraneoptera</taxon>
        <taxon>Hemiptera</taxon>
        <taxon>Auchenorrhyncha</taxon>
        <taxon>Cercopoidea</taxon>
        <taxon>Clastopteridae</taxon>
        <taxon>Clastoptera</taxon>
    </lineage>
</organism>
<dbReference type="GO" id="GO:0005654">
    <property type="term" value="C:nucleoplasm"/>
    <property type="evidence" value="ECO:0007669"/>
    <property type="project" value="TreeGrafter"/>
</dbReference>
<reference evidence="11" key="1">
    <citation type="submission" date="2015-12" db="EMBL/GenBank/DDBJ databases">
        <title>De novo transcriptome assembly of four potential Pierce s Disease insect vectors from Arizona vineyards.</title>
        <authorList>
            <person name="Tassone E.E."/>
        </authorList>
    </citation>
    <scope>NUCLEOTIDE SEQUENCE</scope>
</reference>
<dbReference type="GO" id="GO:0032259">
    <property type="term" value="P:methylation"/>
    <property type="evidence" value="ECO:0007669"/>
    <property type="project" value="UniProtKB-KW"/>
</dbReference>
<evidence type="ECO:0000256" key="2">
    <source>
        <dbReference type="ARBA" id="ARBA00022603"/>
    </source>
</evidence>